<name>A0ABV5WZ55_9MICO</name>
<evidence type="ECO:0000313" key="6">
    <source>
        <dbReference type="EMBL" id="MFB9775438.1"/>
    </source>
</evidence>
<organism evidence="6 7">
    <name type="scientific">Brevibacterium otitidis</name>
    <dbReference type="NCBI Taxonomy" id="53364"/>
    <lineage>
        <taxon>Bacteria</taxon>
        <taxon>Bacillati</taxon>
        <taxon>Actinomycetota</taxon>
        <taxon>Actinomycetes</taxon>
        <taxon>Micrococcales</taxon>
        <taxon>Brevibacteriaceae</taxon>
        <taxon>Brevibacterium</taxon>
    </lineage>
</organism>
<evidence type="ECO:0000256" key="3">
    <source>
        <dbReference type="ARBA" id="ARBA00022840"/>
    </source>
</evidence>
<evidence type="ECO:0000256" key="1">
    <source>
        <dbReference type="ARBA" id="ARBA00022448"/>
    </source>
</evidence>
<accession>A0ABV5WZ55</accession>
<feature type="domain" description="ABC transporter" evidence="5">
    <location>
        <begin position="31"/>
        <end position="273"/>
    </location>
</feature>
<dbReference type="PROSITE" id="PS00211">
    <property type="entry name" value="ABC_TRANSPORTER_1"/>
    <property type="match status" value="1"/>
</dbReference>
<dbReference type="SUPFAM" id="SSF52540">
    <property type="entry name" value="P-loop containing nucleoside triphosphate hydrolases"/>
    <property type="match status" value="1"/>
</dbReference>
<comment type="caution">
    <text evidence="6">The sequence shown here is derived from an EMBL/GenBank/DDBJ whole genome shotgun (WGS) entry which is preliminary data.</text>
</comment>
<dbReference type="InterPro" id="IPR017911">
    <property type="entry name" value="MacB-like_ATP-bd"/>
</dbReference>
<evidence type="ECO:0000313" key="7">
    <source>
        <dbReference type="Proteomes" id="UP001589707"/>
    </source>
</evidence>
<dbReference type="Gene3D" id="3.40.50.300">
    <property type="entry name" value="P-loop containing nucleotide triphosphate hydrolases"/>
    <property type="match status" value="1"/>
</dbReference>
<dbReference type="EMBL" id="JBHMAU010000025">
    <property type="protein sequence ID" value="MFB9775438.1"/>
    <property type="molecule type" value="Genomic_DNA"/>
</dbReference>
<dbReference type="InterPro" id="IPR027417">
    <property type="entry name" value="P-loop_NTPase"/>
</dbReference>
<keyword evidence="2" id="KW-0547">Nucleotide-binding</keyword>
<dbReference type="PANTHER" id="PTHR24220:SF86">
    <property type="entry name" value="ABC TRANSPORTER ABCH.1"/>
    <property type="match status" value="1"/>
</dbReference>
<evidence type="ECO:0000256" key="4">
    <source>
        <dbReference type="SAM" id="MobiDB-lite"/>
    </source>
</evidence>
<reference evidence="6 7" key="1">
    <citation type="submission" date="2024-09" db="EMBL/GenBank/DDBJ databases">
        <authorList>
            <person name="Sun Q."/>
            <person name="Mori K."/>
        </authorList>
    </citation>
    <scope>NUCLEOTIDE SEQUENCE [LARGE SCALE GENOMIC DNA]</scope>
    <source>
        <strain evidence="6 7">JCM 11683</strain>
    </source>
</reference>
<dbReference type="PANTHER" id="PTHR24220">
    <property type="entry name" value="IMPORT ATP-BINDING PROTEIN"/>
    <property type="match status" value="1"/>
</dbReference>
<dbReference type="InterPro" id="IPR003593">
    <property type="entry name" value="AAA+_ATPase"/>
</dbReference>
<protein>
    <submittedName>
        <fullName evidence="6">ABC transporter ATP-binding protein</fullName>
    </submittedName>
</protein>
<sequence>MTEPNLGPTTQPLPSADSAGPTTQPLPAPILQLRGVTRSVRLPNDSILDILTGVDLDVFPSEHVGIVGRSGTGKSTLLNILGLLDRPSSGEMHFAGTEVSRISQRKAAGLRGRDIGFVFQQFNLLPGRTALENVEAPLLYGTPAEFWQRRKLATEALERLGLGHRLNQLPISLSGGEQQRVAIARAIVRSPRVLLADEPTGALDVDTGRSVMRLLEEITAEGDCSLITITHDPAIAAMAGRRFQLADGRLHALEASTAAEVAAHLGAGADLETGSHLPGGAR</sequence>
<proteinExistence type="predicted"/>
<dbReference type="InterPro" id="IPR015854">
    <property type="entry name" value="ABC_transpr_LolD-like"/>
</dbReference>
<keyword evidence="7" id="KW-1185">Reference proteome</keyword>
<feature type="region of interest" description="Disordered" evidence="4">
    <location>
        <begin position="1"/>
        <end position="27"/>
    </location>
</feature>
<dbReference type="Pfam" id="PF00005">
    <property type="entry name" value="ABC_tran"/>
    <property type="match status" value="1"/>
</dbReference>
<dbReference type="CDD" id="cd03255">
    <property type="entry name" value="ABC_MJ0796_LolCDE_FtsE"/>
    <property type="match status" value="1"/>
</dbReference>
<dbReference type="InterPro" id="IPR017871">
    <property type="entry name" value="ABC_transporter-like_CS"/>
</dbReference>
<dbReference type="GO" id="GO:0005524">
    <property type="term" value="F:ATP binding"/>
    <property type="evidence" value="ECO:0007669"/>
    <property type="project" value="UniProtKB-KW"/>
</dbReference>
<evidence type="ECO:0000259" key="5">
    <source>
        <dbReference type="PROSITE" id="PS50893"/>
    </source>
</evidence>
<dbReference type="SMART" id="SM00382">
    <property type="entry name" value="AAA"/>
    <property type="match status" value="1"/>
</dbReference>
<evidence type="ECO:0000256" key="2">
    <source>
        <dbReference type="ARBA" id="ARBA00022741"/>
    </source>
</evidence>
<dbReference type="RefSeq" id="WP_376838558.1">
    <property type="nucleotide sequence ID" value="NZ_JBHMAU010000025.1"/>
</dbReference>
<keyword evidence="1" id="KW-0813">Transport</keyword>
<dbReference type="PROSITE" id="PS50893">
    <property type="entry name" value="ABC_TRANSPORTER_2"/>
    <property type="match status" value="1"/>
</dbReference>
<keyword evidence="3 6" id="KW-0067">ATP-binding</keyword>
<dbReference type="InterPro" id="IPR003439">
    <property type="entry name" value="ABC_transporter-like_ATP-bd"/>
</dbReference>
<dbReference type="Proteomes" id="UP001589707">
    <property type="component" value="Unassembled WGS sequence"/>
</dbReference>
<gene>
    <name evidence="6" type="ORF">ACFFN1_03270</name>
</gene>